<dbReference type="Gene3D" id="3.30.70.1070">
    <property type="entry name" value="Sporulation related repeat"/>
    <property type="match status" value="1"/>
</dbReference>
<comment type="caution">
    <text evidence="4">The sequence shown here is derived from an EMBL/GenBank/DDBJ whole genome shotgun (WGS) entry which is preliminary data.</text>
</comment>
<dbReference type="InterPro" id="IPR036680">
    <property type="entry name" value="SPOR-like_sf"/>
</dbReference>
<dbReference type="InterPro" id="IPR007730">
    <property type="entry name" value="SPOR-like_dom"/>
</dbReference>
<protein>
    <recommendedName>
        <fullName evidence="3">SPOR domain-containing protein</fullName>
    </recommendedName>
</protein>
<evidence type="ECO:0000313" key="4">
    <source>
        <dbReference type="EMBL" id="RIJ27968.1"/>
    </source>
</evidence>
<keyword evidence="2" id="KW-0812">Transmembrane</keyword>
<dbReference type="PROSITE" id="PS51724">
    <property type="entry name" value="SPOR"/>
    <property type="match status" value="1"/>
</dbReference>
<accession>A0A399R990</accession>
<keyword evidence="5" id="KW-1185">Reference proteome</keyword>
<feature type="compositionally biased region" description="Polar residues" evidence="1">
    <location>
        <begin position="136"/>
        <end position="145"/>
    </location>
</feature>
<gene>
    <name evidence="4" type="ORF">D1223_11125</name>
</gene>
<sequence>MTYRNHDADFGPYEEEYRGFEIRDDETARGPLILTLAIGVLIVFAAVVWNTYRQGVRPQDGALPMVVAEAQPYKRVPDDRGGVQIDDLDRMLYDVIDGSSRETATTAQQVASRTDGYLKGGPPLDLRPSSDETEKPVSNASSQPPVQEPAADTRPADVKSESLAPIATPEPERTARAEPLPQPQVQPSTPASRFAFAAGGEYLVQISALRSEAAATDAWQRARRSHPDIFSGASMSIERADLGARGVFYRLRAGAFGSREGASDFCDAYKSAGGDCIVVRETA</sequence>
<proteinExistence type="predicted"/>
<dbReference type="Pfam" id="PF05036">
    <property type="entry name" value="SPOR"/>
    <property type="match status" value="1"/>
</dbReference>
<evidence type="ECO:0000313" key="5">
    <source>
        <dbReference type="Proteomes" id="UP000266385"/>
    </source>
</evidence>
<name>A0A399R990_9PROT</name>
<feature type="transmembrane region" description="Helical" evidence="2">
    <location>
        <begin position="32"/>
        <end position="52"/>
    </location>
</feature>
<dbReference type="RefSeq" id="WP_119376504.1">
    <property type="nucleotide sequence ID" value="NZ_QWFX01000013.1"/>
</dbReference>
<dbReference type="AlphaFoldDB" id="A0A399R990"/>
<feature type="domain" description="SPOR" evidence="3">
    <location>
        <begin position="196"/>
        <end position="281"/>
    </location>
</feature>
<dbReference type="GO" id="GO:0042834">
    <property type="term" value="F:peptidoglycan binding"/>
    <property type="evidence" value="ECO:0007669"/>
    <property type="project" value="InterPro"/>
</dbReference>
<dbReference type="OrthoDB" id="8479416at2"/>
<dbReference type="EMBL" id="QWFX01000013">
    <property type="protein sequence ID" value="RIJ27968.1"/>
    <property type="molecule type" value="Genomic_DNA"/>
</dbReference>
<evidence type="ECO:0000256" key="1">
    <source>
        <dbReference type="SAM" id="MobiDB-lite"/>
    </source>
</evidence>
<reference evidence="4 5" key="1">
    <citation type="submission" date="2018-08" db="EMBL/GenBank/DDBJ databases">
        <title>Henriciella mobilis sp. nov., isolated from seawater.</title>
        <authorList>
            <person name="Cheng H."/>
            <person name="Wu Y.-H."/>
            <person name="Xu X.-W."/>
            <person name="Guo L.-L."/>
        </authorList>
    </citation>
    <scope>NUCLEOTIDE SEQUENCE [LARGE SCALE GENOMIC DNA]</scope>
    <source>
        <strain evidence="4 5">JN25</strain>
    </source>
</reference>
<organism evidence="4 5">
    <name type="scientific">Henriciella mobilis</name>
    <dbReference type="NCBI Taxonomy" id="2305467"/>
    <lineage>
        <taxon>Bacteria</taxon>
        <taxon>Pseudomonadati</taxon>
        <taxon>Pseudomonadota</taxon>
        <taxon>Alphaproteobacteria</taxon>
        <taxon>Hyphomonadales</taxon>
        <taxon>Hyphomonadaceae</taxon>
        <taxon>Henriciella</taxon>
    </lineage>
</organism>
<dbReference type="SUPFAM" id="SSF110997">
    <property type="entry name" value="Sporulation related repeat"/>
    <property type="match status" value="1"/>
</dbReference>
<dbReference type="Proteomes" id="UP000266385">
    <property type="component" value="Unassembled WGS sequence"/>
</dbReference>
<keyword evidence="2" id="KW-0472">Membrane</keyword>
<feature type="compositionally biased region" description="Polar residues" evidence="1">
    <location>
        <begin position="101"/>
        <end position="112"/>
    </location>
</feature>
<evidence type="ECO:0000256" key="2">
    <source>
        <dbReference type="SAM" id="Phobius"/>
    </source>
</evidence>
<evidence type="ECO:0000259" key="3">
    <source>
        <dbReference type="PROSITE" id="PS51724"/>
    </source>
</evidence>
<keyword evidence="2" id="KW-1133">Transmembrane helix</keyword>
<feature type="region of interest" description="Disordered" evidence="1">
    <location>
        <begin position="101"/>
        <end position="190"/>
    </location>
</feature>